<sequence>MAFVLEHLHLADGILLPSPPSLRPSVASLVSVGLTSTYVFTLYLSTATRIGSKAASYTRTVTRTRRVRRPRKRAEGEMLGQGRSVSVASAREDDDEFELVDEVETFEVQVPLDKDHPRVVAARLKVASASTAAAVAVTAGLLGKYGAPKAVQSALLRIPIINLFLGLPTPFPTFLNSSLVPLRPPASELLLRHYLPAALLPLGLTMSLFLGPLVSTWLDEELLPGQKNWSWREKVAFKFDNIWGLRNYVVGPLTEELVFRACILSLHHASGASKSALVFATPCYFGVAHLHHAWEAYVQEGRSKDALVRVMLRSAFQFAYTSVFGWYANFIFLRTNSVLAPFICHSFCNMKGLPNPAGAIERHPKRKAVIIASYLAGIATFSFSLWRWTDPSLYGGSVFWQ</sequence>
<organism evidence="13 14">
    <name type="scientific">Tilletia horrida</name>
    <dbReference type="NCBI Taxonomy" id="155126"/>
    <lineage>
        <taxon>Eukaryota</taxon>
        <taxon>Fungi</taxon>
        <taxon>Dikarya</taxon>
        <taxon>Basidiomycota</taxon>
        <taxon>Ustilaginomycotina</taxon>
        <taxon>Exobasidiomycetes</taxon>
        <taxon>Tilletiales</taxon>
        <taxon>Tilletiaceae</taxon>
        <taxon>Tilletia</taxon>
    </lineage>
</organism>
<evidence type="ECO:0000256" key="7">
    <source>
        <dbReference type="ARBA" id="ARBA00022989"/>
    </source>
</evidence>
<dbReference type="InterPro" id="IPR039731">
    <property type="entry name" value="Rce1"/>
</dbReference>
<reference evidence="13" key="1">
    <citation type="journal article" date="2023" name="PhytoFront">
        <title>Draft Genome Resources of Seven Strains of Tilletia horrida, Causal Agent of Kernel Smut of Rice.</title>
        <authorList>
            <person name="Khanal S."/>
            <person name="Antony Babu S."/>
            <person name="Zhou X.G."/>
        </authorList>
    </citation>
    <scope>NUCLEOTIDE SEQUENCE</scope>
    <source>
        <strain evidence="13">TX3</strain>
    </source>
</reference>
<feature type="transmembrane region" description="Helical" evidence="11">
    <location>
        <begin position="194"/>
        <end position="218"/>
    </location>
</feature>
<name>A0AAN6GFV3_9BASI</name>
<comment type="subcellular location">
    <subcellularLocation>
        <location evidence="1">Endoplasmic reticulum membrane</location>
        <topology evidence="1">Multi-pass membrane protein</topology>
    </subcellularLocation>
</comment>
<evidence type="ECO:0000256" key="2">
    <source>
        <dbReference type="ARBA" id="ARBA00006897"/>
    </source>
</evidence>
<dbReference type="Pfam" id="PF02517">
    <property type="entry name" value="Rce1-like"/>
    <property type="match status" value="1"/>
</dbReference>
<comment type="similarity">
    <text evidence="2">Belongs to the peptidase U48 family.</text>
</comment>
<dbReference type="AlphaFoldDB" id="A0AAN6GFV3"/>
<evidence type="ECO:0000256" key="11">
    <source>
        <dbReference type="SAM" id="Phobius"/>
    </source>
</evidence>
<feature type="transmembrane region" description="Helical" evidence="11">
    <location>
        <begin position="154"/>
        <end position="174"/>
    </location>
</feature>
<dbReference type="GO" id="GO:0005789">
    <property type="term" value="C:endoplasmic reticulum membrane"/>
    <property type="evidence" value="ECO:0007669"/>
    <property type="project" value="UniProtKB-SubCell"/>
</dbReference>
<evidence type="ECO:0000259" key="12">
    <source>
        <dbReference type="Pfam" id="PF02517"/>
    </source>
</evidence>
<dbReference type="PANTHER" id="PTHR13046">
    <property type="entry name" value="PROTEASE U48 CAAX PRENYL PROTEASE RCE1"/>
    <property type="match status" value="1"/>
</dbReference>
<evidence type="ECO:0000313" key="14">
    <source>
        <dbReference type="Proteomes" id="UP001176521"/>
    </source>
</evidence>
<feature type="transmembrane region" description="Helical" evidence="11">
    <location>
        <begin position="25"/>
        <end position="44"/>
    </location>
</feature>
<keyword evidence="7 11" id="KW-1133">Transmembrane helix</keyword>
<keyword evidence="6" id="KW-0256">Endoplasmic reticulum</keyword>
<evidence type="ECO:0000256" key="4">
    <source>
        <dbReference type="ARBA" id="ARBA00022692"/>
    </source>
</evidence>
<dbReference type="EC" id="3.4.26.1" evidence="10"/>
<dbReference type="EMBL" id="JAPDMQ010000107">
    <property type="protein sequence ID" value="KAK0534889.1"/>
    <property type="molecule type" value="Genomic_DNA"/>
</dbReference>
<evidence type="ECO:0000256" key="8">
    <source>
        <dbReference type="ARBA" id="ARBA00023136"/>
    </source>
</evidence>
<evidence type="ECO:0000256" key="1">
    <source>
        <dbReference type="ARBA" id="ARBA00004477"/>
    </source>
</evidence>
<feature type="domain" description="CAAX prenyl protease 2/Lysostaphin resistance protein A-like" evidence="12">
    <location>
        <begin position="242"/>
        <end position="350"/>
    </location>
</feature>
<keyword evidence="3 13" id="KW-0645">Protease</keyword>
<evidence type="ECO:0000256" key="5">
    <source>
        <dbReference type="ARBA" id="ARBA00022801"/>
    </source>
</evidence>
<proteinExistence type="inferred from homology"/>
<keyword evidence="14" id="KW-1185">Reference proteome</keyword>
<gene>
    <name evidence="13" type="primary">RCE1</name>
    <name evidence="13" type="ORF">OC842_002493</name>
</gene>
<evidence type="ECO:0000313" key="13">
    <source>
        <dbReference type="EMBL" id="KAK0534889.1"/>
    </source>
</evidence>
<feature type="transmembrane region" description="Helical" evidence="11">
    <location>
        <begin position="368"/>
        <end position="388"/>
    </location>
</feature>
<dbReference type="GO" id="GO:0004222">
    <property type="term" value="F:metalloendopeptidase activity"/>
    <property type="evidence" value="ECO:0007669"/>
    <property type="project" value="InterPro"/>
</dbReference>
<comment type="catalytic activity">
    <reaction evidence="9">
        <text>Hydrolyzes the peptide bond -P2-(S-farnesyl or geranylgeranyl)C-P1'-P2'-P3'-COOH where P1' and P2' are amino acids with aliphatic sidechains and P3' is any C-terminal residue.</text>
        <dbReference type="EC" id="3.4.26.1"/>
    </reaction>
</comment>
<protein>
    <recommendedName>
        <fullName evidence="10">intramembrane prenyl-peptidase Rce1</fullName>
        <ecNumber evidence="10">3.4.26.1</ecNumber>
    </recommendedName>
</protein>
<comment type="caution">
    <text evidence="13">The sequence shown here is derived from an EMBL/GenBank/DDBJ whole genome shotgun (WGS) entry which is preliminary data.</text>
</comment>
<dbReference type="InterPro" id="IPR003675">
    <property type="entry name" value="Rce1/LyrA-like_dom"/>
</dbReference>
<dbReference type="Proteomes" id="UP001176521">
    <property type="component" value="Unassembled WGS sequence"/>
</dbReference>
<evidence type="ECO:0000256" key="10">
    <source>
        <dbReference type="ARBA" id="ARBA00049729"/>
    </source>
</evidence>
<evidence type="ECO:0000256" key="3">
    <source>
        <dbReference type="ARBA" id="ARBA00022670"/>
    </source>
</evidence>
<dbReference type="GO" id="GO:0071586">
    <property type="term" value="P:CAAX-box protein processing"/>
    <property type="evidence" value="ECO:0007669"/>
    <property type="project" value="InterPro"/>
</dbReference>
<keyword evidence="5" id="KW-0378">Hydrolase</keyword>
<evidence type="ECO:0000256" key="9">
    <source>
        <dbReference type="ARBA" id="ARBA00047280"/>
    </source>
</evidence>
<keyword evidence="4 11" id="KW-0812">Transmembrane</keyword>
<evidence type="ECO:0000256" key="6">
    <source>
        <dbReference type="ARBA" id="ARBA00022824"/>
    </source>
</evidence>
<keyword evidence="8 11" id="KW-0472">Membrane</keyword>
<dbReference type="PANTHER" id="PTHR13046:SF0">
    <property type="entry name" value="CAAX PRENYL PROTEASE 2"/>
    <property type="match status" value="1"/>
</dbReference>
<accession>A0AAN6GFV3</accession>